<keyword evidence="3" id="KW-0964">Secreted</keyword>
<dbReference type="PANTHER" id="PTHR15258">
    <property type="entry name" value="FGF BINDING PROTEIN-RELATED"/>
    <property type="match status" value="1"/>
</dbReference>
<evidence type="ECO:0000256" key="1">
    <source>
        <dbReference type="ARBA" id="ARBA00004613"/>
    </source>
</evidence>
<dbReference type="GeneTree" id="ENSGT00940000154372"/>
<evidence type="ECO:0008006" key="10">
    <source>
        <dbReference type="Google" id="ProtNLM"/>
    </source>
</evidence>
<evidence type="ECO:0000256" key="3">
    <source>
        <dbReference type="ARBA" id="ARBA00022525"/>
    </source>
</evidence>
<evidence type="ECO:0000256" key="7">
    <source>
        <dbReference type="SAM" id="MobiDB-lite"/>
    </source>
</evidence>
<dbReference type="PANTHER" id="PTHR15258:SF1">
    <property type="entry name" value="FIBROBLAST GROWTH FACTOR-BINDING PROTEIN 2"/>
    <property type="match status" value="1"/>
</dbReference>
<dbReference type="Proteomes" id="UP000694580">
    <property type="component" value="Chromosome 4"/>
</dbReference>
<feature type="region of interest" description="Disordered" evidence="7">
    <location>
        <begin position="226"/>
        <end position="297"/>
    </location>
</feature>
<sequence length="322" mass="36084">MFCGNPHSINFPSPQHLWVSARTKISALTLLTQCNRTVCFSTVYRGGESGCVWGWRCVCVCSLFNGCFVGPASIKVARTFQSPCTGPSLSFIYPSSPETLYPSSTIIPSSTTDHGRQRIIWDEPIKFDTKAKVGCSMVVSGQNNFTKLRVTCKNKGKSYWCDFLGKPNLCRAYNKNPRHYFTQIMWEMRKLQNACQGPRVYKPTMCKNAIDEVQMVFHSSWPKVSISQTDQQHQQQAVPVATTKPEQKPQAAKPVKLQPSRPVAKPGQPNPPAQPKKSIAKPKSTTVRPTTPSEAQSTKLAEEYCWKSFQGVCAYLISWFQN</sequence>
<evidence type="ECO:0000256" key="2">
    <source>
        <dbReference type="ARBA" id="ARBA00008326"/>
    </source>
</evidence>
<evidence type="ECO:0000256" key="4">
    <source>
        <dbReference type="ARBA" id="ARBA00022729"/>
    </source>
</evidence>
<dbReference type="GO" id="GO:0007267">
    <property type="term" value="P:cell-cell signaling"/>
    <property type="evidence" value="ECO:0007669"/>
    <property type="project" value="TreeGrafter"/>
</dbReference>
<name>A0AAY4A2D2_9TELE</name>
<keyword evidence="6" id="KW-0340">Growth factor binding</keyword>
<dbReference type="Pfam" id="PF06473">
    <property type="entry name" value="FGF-BP1"/>
    <property type="match status" value="1"/>
</dbReference>
<dbReference type="GO" id="GO:0019838">
    <property type="term" value="F:growth factor binding"/>
    <property type="evidence" value="ECO:0007669"/>
    <property type="project" value="UniProtKB-KW"/>
</dbReference>
<keyword evidence="5" id="KW-1015">Disulfide bond</keyword>
<evidence type="ECO:0000256" key="6">
    <source>
        <dbReference type="ARBA" id="ARBA00023183"/>
    </source>
</evidence>
<dbReference type="InterPro" id="IPR010510">
    <property type="entry name" value="FGF1-bd"/>
</dbReference>
<organism evidence="8 9">
    <name type="scientific">Denticeps clupeoides</name>
    <name type="common">denticle herring</name>
    <dbReference type="NCBI Taxonomy" id="299321"/>
    <lineage>
        <taxon>Eukaryota</taxon>
        <taxon>Metazoa</taxon>
        <taxon>Chordata</taxon>
        <taxon>Craniata</taxon>
        <taxon>Vertebrata</taxon>
        <taxon>Euteleostomi</taxon>
        <taxon>Actinopterygii</taxon>
        <taxon>Neopterygii</taxon>
        <taxon>Teleostei</taxon>
        <taxon>Clupei</taxon>
        <taxon>Clupeiformes</taxon>
        <taxon>Denticipitoidei</taxon>
        <taxon>Denticipitidae</taxon>
        <taxon>Denticeps</taxon>
    </lineage>
</organism>
<evidence type="ECO:0000256" key="5">
    <source>
        <dbReference type="ARBA" id="ARBA00023157"/>
    </source>
</evidence>
<keyword evidence="4" id="KW-0732">Signal</keyword>
<dbReference type="Ensembl" id="ENSDCDT00010003583.1">
    <property type="protein sequence ID" value="ENSDCDP00010003448.1"/>
    <property type="gene ID" value="ENSDCDG00010001579.1"/>
</dbReference>
<feature type="compositionally biased region" description="Polar residues" evidence="7">
    <location>
        <begin position="283"/>
        <end position="297"/>
    </location>
</feature>
<evidence type="ECO:0000313" key="9">
    <source>
        <dbReference type="Proteomes" id="UP000694580"/>
    </source>
</evidence>
<accession>A0AAY4A2D2</accession>
<reference evidence="8 9" key="1">
    <citation type="submission" date="2020-06" db="EMBL/GenBank/DDBJ databases">
        <authorList>
            <consortium name="Wellcome Sanger Institute Data Sharing"/>
        </authorList>
    </citation>
    <scope>NUCLEOTIDE SEQUENCE [LARGE SCALE GENOMIC DNA]</scope>
</reference>
<dbReference type="GO" id="GO:0005576">
    <property type="term" value="C:extracellular region"/>
    <property type="evidence" value="ECO:0007669"/>
    <property type="project" value="UniProtKB-SubCell"/>
</dbReference>
<keyword evidence="9" id="KW-1185">Reference proteome</keyword>
<protein>
    <recommendedName>
        <fullName evidence="10">Fibroblast growth factor binding protein 2</fullName>
    </recommendedName>
</protein>
<dbReference type="AlphaFoldDB" id="A0AAY4A2D2"/>
<reference evidence="8" key="3">
    <citation type="submission" date="2025-09" db="UniProtKB">
        <authorList>
            <consortium name="Ensembl"/>
        </authorList>
    </citation>
    <scope>IDENTIFICATION</scope>
</reference>
<proteinExistence type="inferred from homology"/>
<comment type="subcellular location">
    <subcellularLocation>
        <location evidence="1">Secreted</location>
    </subcellularLocation>
</comment>
<comment type="similarity">
    <text evidence="2">Belongs to the fibroblast growth factor-binding protein family.</text>
</comment>
<reference evidence="8" key="2">
    <citation type="submission" date="2025-08" db="UniProtKB">
        <authorList>
            <consortium name="Ensembl"/>
        </authorList>
    </citation>
    <scope>IDENTIFICATION</scope>
</reference>
<evidence type="ECO:0000313" key="8">
    <source>
        <dbReference type="Ensembl" id="ENSDCDP00010003448.1"/>
    </source>
</evidence>